<dbReference type="KEGG" id="kla:KLLA0_F20361g"/>
<feature type="region of interest" description="Disordered" evidence="6">
    <location>
        <begin position="1"/>
        <end position="58"/>
    </location>
</feature>
<dbReference type="Proteomes" id="UP000000598">
    <property type="component" value="Chromosome F"/>
</dbReference>
<evidence type="ECO:0000256" key="4">
    <source>
        <dbReference type="ARBA" id="ARBA00060839"/>
    </source>
</evidence>
<keyword evidence="2" id="KW-0804">Transcription</keyword>
<dbReference type="Gene3D" id="3.40.50.1010">
    <property type="entry name" value="5'-nuclease"/>
    <property type="match status" value="1"/>
</dbReference>
<dbReference type="PaxDb" id="284590-Q6CJ95"/>
<dbReference type="HOGENOM" id="CLU_048317_0_0_1"/>
<keyword evidence="3" id="KW-0539">Nucleus</keyword>
<proteinExistence type="inferred from homology"/>
<dbReference type="InterPro" id="IPR049014">
    <property type="entry name" value="SWT1_C"/>
</dbReference>
<comment type="subcellular location">
    <subcellularLocation>
        <location evidence="1">Nucleus</location>
    </subcellularLocation>
</comment>
<evidence type="ECO:0000256" key="6">
    <source>
        <dbReference type="SAM" id="MobiDB-lite"/>
    </source>
</evidence>
<dbReference type="OMA" id="WANDWIY"/>
<feature type="compositionally biased region" description="Basic and acidic residues" evidence="6">
    <location>
        <begin position="15"/>
        <end position="33"/>
    </location>
</feature>
<dbReference type="Pfam" id="PF13638">
    <property type="entry name" value="PIN_4"/>
    <property type="match status" value="1"/>
</dbReference>
<dbReference type="FunFam" id="3.40.50.1010:FF:000045">
    <property type="entry name" value="Transcriptional protein swt1"/>
    <property type="match status" value="1"/>
</dbReference>
<dbReference type="SUPFAM" id="SSF88723">
    <property type="entry name" value="PIN domain-like"/>
    <property type="match status" value="1"/>
</dbReference>
<dbReference type="AlphaFoldDB" id="Q6CJ95"/>
<evidence type="ECO:0000259" key="7">
    <source>
        <dbReference type="SMART" id="SM00670"/>
    </source>
</evidence>
<organism evidence="8 9">
    <name type="scientific">Kluyveromyces lactis (strain ATCC 8585 / CBS 2359 / DSM 70799 / NBRC 1267 / NRRL Y-1140 / WM37)</name>
    <name type="common">Yeast</name>
    <name type="synonym">Candida sphaerica</name>
    <dbReference type="NCBI Taxonomy" id="284590"/>
    <lineage>
        <taxon>Eukaryota</taxon>
        <taxon>Fungi</taxon>
        <taxon>Dikarya</taxon>
        <taxon>Ascomycota</taxon>
        <taxon>Saccharomycotina</taxon>
        <taxon>Saccharomycetes</taxon>
        <taxon>Saccharomycetales</taxon>
        <taxon>Saccharomycetaceae</taxon>
        <taxon>Kluyveromyces</taxon>
    </lineage>
</organism>
<dbReference type="Pfam" id="PF21693">
    <property type="entry name" value="SWT1_3rd"/>
    <property type="match status" value="1"/>
</dbReference>
<dbReference type="SMART" id="SM00670">
    <property type="entry name" value="PINc"/>
    <property type="match status" value="1"/>
</dbReference>
<comment type="similarity">
    <text evidence="4">Belongs to the SWT1 family.</text>
</comment>
<dbReference type="FunCoup" id="Q6CJ95">
    <property type="interactions" value="17"/>
</dbReference>
<feature type="domain" description="PIN" evidence="7">
    <location>
        <begin position="121"/>
        <end position="250"/>
    </location>
</feature>
<dbReference type="InterPro" id="IPR029060">
    <property type="entry name" value="PIN-like_dom_sf"/>
</dbReference>
<evidence type="ECO:0000313" key="8">
    <source>
        <dbReference type="EMBL" id="CAG98702.1"/>
    </source>
</evidence>
<dbReference type="CDD" id="cd18727">
    <property type="entry name" value="PIN_Swt1-like"/>
    <property type="match status" value="1"/>
</dbReference>
<dbReference type="PANTHER" id="PTHR16161">
    <property type="entry name" value="TRANSCRIPTIONAL PROTEIN SWT1"/>
    <property type="match status" value="1"/>
</dbReference>
<sequence>MLNSKYASANRGKSKGTERAQKYALNDLHKSLGLDEPNLGLDEPNTHYQNPSGEPTPVKYNENEYHDEDMMDLDDEKEVSLVSDMIIDHRSHHEYRGNEPMDLDLAPTDQISMSQNPTKKSVFVVDTNFIVSHLNTLEQLRLLSTQYNHQILIPTTVIQELDGLKNSGKSAASGSSNSDYQNLGKLARAANDWIYGHLANLESSVAVQKLNQRHKYNLVKDDAILECCLYFANTLHNFVILLSNDKNLCLRALTEQILTVSYRKGMSANLIASKVYQEKVAKNGSDINPQYAQQIGYSISDRDIQHHEKFGEMFQELAVQAYHEFLATVIKAVDHTMIDIYGEDLSFTSYDKDEMIDFVTVGKTVHNHYTAVFSEFFKGSPFKKNDWKHLPDELTAIPLNPIYLKTFVTFWSNVIEYLYPKEFSVEGRASRSFINDWILKCSAFDLP</sequence>
<dbReference type="eggNOG" id="KOG4689">
    <property type="taxonomic scope" value="Eukaryota"/>
</dbReference>
<dbReference type="EMBL" id="CR382126">
    <property type="protein sequence ID" value="CAG98702.1"/>
    <property type="molecule type" value="Genomic_DNA"/>
</dbReference>
<evidence type="ECO:0000256" key="1">
    <source>
        <dbReference type="ARBA" id="ARBA00004123"/>
    </source>
</evidence>
<dbReference type="GO" id="GO:0004540">
    <property type="term" value="F:RNA nuclease activity"/>
    <property type="evidence" value="ECO:0007669"/>
    <property type="project" value="UniProtKB-ARBA"/>
</dbReference>
<dbReference type="GO" id="GO:0005634">
    <property type="term" value="C:nucleus"/>
    <property type="evidence" value="ECO:0007669"/>
    <property type="project" value="UniProtKB-SubCell"/>
</dbReference>
<dbReference type="PANTHER" id="PTHR16161:SF0">
    <property type="entry name" value="TRANSCRIPTIONAL PROTEIN SWT1"/>
    <property type="match status" value="1"/>
</dbReference>
<dbReference type="InterPro" id="IPR052626">
    <property type="entry name" value="SWT1_Regulator"/>
</dbReference>
<evidence type="ECO:0000256" key="5">
    <source>
        <dbReference type="ARBA" id="ARBA00074620"/>
    </source>
</evidence>
<keyword evidence="9" id="KW-1185">Reference proteome</keyword>
<accession>Q6CJ95</accession>
<dbReference type="InterPro" id="IPR002716">
    <property type="entry name" value="PIN_dom"/>
</dbReference>
<evidence type="ECO:0000256" key="2">
    <source>
        <dbReference type="ARBA" id="ARBA00023163"/>
    </source>
</evidence>
<protein>
    <recommendedName>
        <fullName evidence="5">Transcriptional protein SWT1</fullName>
    </recommendedName>
</protein>
<reference evidence="8 9" key="1">
    <citation type="journal article" date="2004" name="Nature">
        <title>Genome evolution in yeasts.</title>
        <authorList>
            <consortium name="Genolevures"/>
            <person name="Dujon B."/>
            <person name="Sherman D."/>
            <person name="Fischer G."/>
            <person name="Durrens P."/>
            <person name="Casaregola S."/>
            <person name="Lafontaine I."/>
            <person name="de Montigny J."/>
            <person name="Marck C."/>
            <person name="Neuveglise C."/>
            <person name="Talla E."/>
            <person name="Goffard N."/>
            <person name="Frangeul L."/>
            <person name="Aigle M."/>
            <person name="Anthouard V."/>
            <person name="Babour A."/>
            <person name="Barbe V."/>
            <person name="Barnay S."/>
            <person name="Blanchin S."/>
            <person name="Beckerich J.M."/>
            <person name="Beyne E."/>
            <person name="Bleykasten C."/>
            <person name="Boisrame A."/>
            <person name="Boyer J."/>
            <person name="Cattolico L."/>
            <person name="Confanioleri F."/>
            <person name="de Daruvar A."/>
            <person name="Despons L."/>
            <person name="Fabre E."/>
            <person name="Fairhead C."/>
            <person name="Ferry-Dumazet H."/>
            <person name="Groppi A."/>
            <person name="Hantraye F."/>
            <person name="Hennequin C."/>
            <person name="Jauniaux N."/>
            <person name="Joyet P."/>
            <person name="Kachouri R."/>
            <person name="Kerrest A."/>
            <person name="Koszul R."/>
            <person name="Lemaire M."/>
            <person name="Lesur I."/>
            <person name="Ma L."/>
            <person name="Muller H."/>
            <person name="Nicaud J.M."/>
            <person name="Nikolski M."/>
            <person name="Oztas S."/>
            <person name="Ozier-Kalogeropoulos O."/>
            <person name="Pellenz S."/>
            <person name="Potier S."/>
            <person name="Richard G.F."/>
            <person name="Straub M.L."/>
            <person name="Suleau A."/>
            <person name="Swennene D."/>
            <person name="Tekaia F."/>
            <person name="Wesolowski-Louvel M."/>
            <person name="Westhof E."/>
            <person name="Wirth B."/>
            <person name="Zeniou-Meyer M."/>
            <person name="Zivanovic I."/>
            <person name="Bolotin-Fukuhara M."/>
            <person name="Thierry A."/>
            <person name="Bouchier C."/>
            <person name="Caudron B."/>
            <person name="Scarpelli C."/>
            <person name="Gaillardin C."/>
            <person name="Weissenbach J."/>
            <person name="Wincker P."/>
            <person name="Souciet J.L."/>
        </authorList>
    </citation>
    <scope>NUCLEOTIDE SEQUENCE [LARGE SCALE GENOMIC DNA]</scope>
    <source>
        <strain evidence="9">ATCC 8585 / CBS 2359 / DSM 70799 / NBRC 1267 / NRRL Y-1140 / WM37</strain>
    </source>
</reference>
<gene>
    <name evidence="8" type="ORF">KLLA0_F20361g</name>
</gene>
<evidence type="ECO:0000256" key="3">
    <source>
        <dbReference type="ARBA" id="ARBA00023242"/>
    </source>
</evidence>
<evidence type="ECO:0000313" key="9">
    <source>
        <dbReference type="Proteomes" id="UP000000598"/>
    </source>
</evidence>
<name>Q6CJ95_KLULA</name>
<dbReference type="InParanoid" id="Q6CJ95"/>